<dbReference type="PROSITE" id="PS50937">
    <property type="entry name" value="HTH_MERR_2"/>
    <property type="match status" value="1"/>
</dbReference>
<dbReference type="RefSeq" id="WP_249697244.1">
    <property type="nucleotide sequence ID" value="NZ_JAMFLX010000001.1"/>
</dbReference>
<keyword evidence="6" id="KW-1185">Reference proteome</keyword>
<dbReference type="Gene3D" id="1.10.1660.10">
    <property type="match status" value="1"/>
</dbReference>
<evidence type="ECO:0000313" key="6">
    <source>
        <dbReference type="Proteomes" id="UP001203338"/>
    </source>
</evidence>
<evidence type="ECO:0000256" key="3">
    <source>
        <dbReference type="ARBA" id="ARBA00023163"/>
    </source>
</evidence>
<keyword evidence="2" id="KW-0238">DNA-binding</keyword>
<dbReference type="EMBL" id="JAMFLX010000001">
    <property type="protein sequence ID" value="MCL6268408.1"/>
    <property type="molecule type" value="Genomic_DNA"/>
</dbReference>
<comment type="caution">
    <text evidence="5">The sequence shown here is derived from an EMBL/GenBank/DDBJ whole genome shotgun (WGS) entry which is preliminary data.</text>
</comment>
<dbReference type="SUPFAM" id="SSF46955">
    <property type="entry name" value="Putative DNA-binding domain"/>
    <property type="match status" value="1"/>
</dbReference>
<accession>A0ABT0PCZ7</accession>
<dbReference type="InterPro" id="IPR000551">
    <property type="entry name" value="MerR-type_HTH_dom"/>
</dbReference>
<dbReference type="PANTHER" id="PTHR30204:SF67">
    <property type="entry name" value="HTH-TYPE TRANSCRIPTIONAL REGULATOR MLRA-RELATED"/>
    <property type="match status" value="1"/>
</dbReference>
<proteinExistence type="predicted"/>
<dbReference type="SMART" id="SM00422">
    <property type="entry name" value="HTH_MERR"/>
    <property type="match status" value="1"/>
</dbReference>
<dbReference type="Proteomes" id="UP001203338">
    <property type="component" value="Unassembled WGS sequence"/>
</dbReference>
<feature type="domain" description="HTH merR-type" evidence="4">
    <location>
        <begin position="15"/>
        <end position="84"/>
    </location>
</feature>
<dbReference type="CDD" id="cd01104">
    <property type="entry name" value="HTH_MlrA-CarA"/>
    <property type="match status" value="1"/>
</dbReference>
<sequence>MPKTDAPADVETGVFYPIREVSRITGVNSVTLRAWERRYGLIIPFRTGKGHRLYSGDHIALIKTITGWVDRGVPVGKVKALLHQELDNFNESSSDADVDLDEEWSKQRKEFIDAVRSFDEPHLDTLYSSALKLYPVEVVTERLVRPVIDLLSREWQSQGVMGMEQGFMYSYFRIAVGSRIYHASQRNQGPLILCANCLEDENELYSWLQALSVCESAGRARLLPAGMSLYDIGITAIRSKCDAVLLSSDKALHRETLERELPRLARILRRPVAISGQSTSIHREELKYIDINALGNNPGCSARELLGDCKI</sequence>
<keyword evidence="3" id="KW-0804">Transcription</keyword>
<evidence type="ECO:0000259" key="4">
    <source>
        <dbReference type="PROSITE" id="PS50937"/>
    </source>
</evidence>
<name>A0ABT0PCZ7_9GAMM</name>
<dbReference type="InterPro" id="IPR009061">
    <property type="entry name" value="DNA-bd_dom_put_sf"/>
</dbReference>
<dbReference type="Pfam" id="PF13411">
    <property type="entry name" value="MerR_1"/>
    <property type="match status" value="1"/>
</dbReference>
<reference evidence="5 6" key="1">
    <citation type="submission" date="2022-05" db="EMBL/GenBank/DDBJ databases">
        <authorList>
            <person name="Park J.-S."/>
        </authorList>
    </citation>
    <scope>NUCLEOTIDE SEQUENCE [LARGE SCALE GENOMIC DNA]</scope>
    <source>
        <strain evidence="5 6">2012CJ34-2</strain>
    </source>
</reference>
<evidence type="ECO:0000256" key="1">
    <source>
        <dbReference type="ARBA" id="ARBA00023015"/>
    </source>
</evidence>
<dbReference type="PANTHER" id="PTHR30204">
    <property type="entry name" value="REDOX-CYCLING DRUG-SENSING TRANSCRIPTIONAL ACTIVATOR SOXR"/>
    <property type="match status" value="1"/>
</dbReference>
<dbReference type="InterPro" id="IPR047057">
    <property type="entry name" value="MerR_fam"/>
</dbReference>
<keyword evidence="1" id="KW-0805">Transcription regulation</keyword>
<protein>
    <submittedName>
        <fullName evidence="5">MerR family transcriptional regulator</fullName>
    </submittedName>
</protein>
<evidence type="ECO:0000256" key="2">
    <source>
        <dbReference type="ARBA" id="ARBA00023125"/>
    </source>
</evidence>
<evidence type="ECO:0000313" key="5">
    <source>
        <dbReference type="EMBL" id="MCL6268408.1"/>
    </source>
</evidence>
<organism evidence="5 6">
    <name type="scientific">Parendozoicomonas callyspongiae</name>
    <dbReference type="NCBI Taxonomy" id="2942213"/>
    <lineage>
        <taxon>Bacteria</taxon>
        <taxon>Pseudomonadati</taxon>
        <taxon>Pseudomonadota</taxon>
        <taxon>Gammaproteobacteria</taxon>
        <taxon>Oceanospirillales</taxon>
        <taxon>Endozoicomonadaceae</taxon>
        <taxon>Parendozoicomonas</taxon>
    </lineage>
</organism>
<gene>
    <name evidence="5" type="ORF">M3P05_00395</name>
</gene>